<comment type="subcellular location">
    <subcellularLocation>
        <location evidence="1">Nucleus</location>
    </subcellularLocation>
</comment>
<dbReference type="PANTHER" id="PTHR46481:SF10">
    <property type="entry name" value="ZINC FINGER BED DOMAIN-CONTAINING PROTEIN 39"/>
    <property type="match status" value="1"/>
</dbReference>
<proteinExistence type="predicted"/>
<sequence>TTDNASNNDTMLRSLEELMHTRGVMFDYESNHIRCMAHIYNLALQSGQYALNATMQNVLDAGINKMSSYYLKMEKTDAYAIAMILTPYYHRYLKEEPTLHPSAGGQDTLAYWQARRTIYPGLSQMAMDYMAIQGAATAIERVWSSAANTDTRNRNRLSAKKFEALQFLK</sequence>
<keyword evidence="8" id="KW-1185">Reference proteome</keyword>
<keyword evidence="4" id="KW-0862">Zinc</keyword>
<keyword evidence="2" id="KW-0479">Metal-binding</keyword>
<evidence type="ECO:0000259" key="6">
    <source>
        <dbReference type="Pfam" id="PF05699"/>
    </source>
</evidence>
<evidence type="ECO:0000256" key="2">
    <source>
        <dbReference type="ARBA" id="ARBA00022723"/>
    </source>
</evidence>
<feature type="non-terminal residue" evidence="7">
    <location>
        <position position="1"/>
    </location>
</feature>
<evidence type="ECO:0000256" key="3">
    <source>
        <dbReference type="ARBA" id="ARBA00022771"/>
    </source>
</evidence>
<dbReference type="InterPro" id="IPR012337">
    <property type="entry name" value="RNaseH-like_sf"/>
</dbReference>
<gene>
    <name evidence="7" type="ORF">CALCODRAFT_404608</name>
</gene>
<evidence type="ECO:0000256" key="1">
    <source>
        <dbReference type="ARBA" id="ARBA00004123"/>
    </source>
</evidence>
<keyword evidence="5" id="KW-0539">Nucleus</keyword>
<evidence type="ECO:0000256" key="4">
    <source>
        <dbReference type="ARBA" id="ARBA00022833"/>
    </source>
</evidence>
<evidence type="ECO:0000313" key="8">
    <source>
        <dbReference type="Proteomes" id="UP000076842"/>
    </source>
</evidence>
<feature type="non-terminal residue" evidence="7">
    <location>
        <position position="169"/>
    </location>
</feature>
<dbReference type="GO" id="GO:0046983">
    <property type="term" value="F:protein dimerization activity"/>
    <property type="evidence" value="ECO:0007669"/>
    <property type="project" value="InterPro"/>
</dbReference>
<dbReference type="InterPro" id="IPR052035">
    <property type="entry name" value="ZnF_BED_domain_contain"/>
</dbReference>
<dbReference type="GO" id="GO:0005634">
    <property type="term" value="C:nucleus"/>
    <property type="evidence" value="ECO:0007669"/>
    <property type="project" value="UniProtKB-SubCell"/>
</dbReference>
<evidence type="ECO:0000313" key="7">
    <source>
        <dbReference type="EMBL" id="KZT61954.1"/>
    </source>
</evidence>
<dbReference type="Pfam" id="PF05699">
    <property type="entry name" value="Dimer_Tnp_hAT"/>
    <property type="match status" value="1"/>
</dbReference>
<feature type="domain" description="HAT C-terminal dimerisation" evidence="6">
    <location>
        <begin position="89"/>
        <end position="169"/>
    </location>
</feature>
<reference evidence="7 8" key="1">
    <citation type="journal article" date="2016" name="Mol. Biol. Evol.">
        <title>Comparative Genomics of Early-Diverging Mushroom-Forming Fungi Provides Insights into the Origins of Lignocellulose Decay Capabilities.</title>
        <authorList>
            <person name="Nagy L.G."/>
            <person name="Riley R."/>
            <person name="Tritt A."/>
            <person name="Adam C."/>
            <person name="Daum C."/>
            <person name="Floudas D."/>
            <person name="Sun H."/>
            <person name="Yadav J.S."/>
            <person name="Pangilinan J."/>
            <person name="Larsson K.H."/>
            <person name="Matsuura K."/>
            <person name="Barry K."/>
            <person name="Labutti K."/>
            <person name="Kuo R."/>
            <person name="Ohm R.A."/>
            <person name="Bhattacharya S.S."/>
            <person name="Shirouzu T."/>
            <person name="Yoshinaga Y."/>
            <person name="Martin F.M."/>
            <person name="Grigoriev I.V."/>
            <person name="Hibbett D.S."/>
        </authorList>
    </citation>
    <scope>NUCLEOTIDE SEQUENCE [LARGE SCALE GENOMIC DNA]</scope>
    <source>
        <strain evidence="7 8">HHB12733</strain>
    </source>
</reference>
<evidence type="ECO:0000256" key="5">
    <source>
        <dbReference type="ARBA" id="ARBA00023242"/>
    </source>
</evidence>
<dbReference type="InterPro" id="IPR008906">
    <property type="entry name" value="HATC_C_dom"/>
</dbReference>
<dbReference type="EMBL" id="KV423919">
    <property type="protein sequence ID" value="KZT61954.1"/>
    <property type="molecule type" value="Genomic_DNA"/>
</dbReference>
<dbReference type="OrthoDB" id="3270175at2759"/>
<organism evidence="7 8">
    <name type="scientific">Calocera cornea HHB12733</name>
    <dbReference type="NCBI Taxonomy" id="1353952"/>
    <lineage>
        <taxon>Eukaryota</taxon>
        <taxon>Fungi</taxon>
        <taxon>Dikarya</taxon>
        <taxon>Basidiomycota</taxon>
        <taxon>Agaricomycotina</taxon>
        <taxon>Dacrymycetes</taxon>
        <taxon>Dacrymycetales</taxon>
        <taxon>Dacrymycetaceae</taxon>
        <taxon>Calocera</taxon>
    </lineage>
</organism>
<dbReference type="SUPFAM" id="SSF53098">
    <property type="entry name" value="Ribonuclease H-like"/>
    <property type="match status" value="1"/>
</dbReference>
<dbReference type="GO" id="GO:0008270">
    <property type="term" value="F:zinc ion binding"/>
    <property type="evidence" value="ECO:0007669"/>
    <property type="project" value="UniProtKB-KW"/>
</dbReference>
<name>A0A165JKG8_9BASI</name>
<dbReference type="InParanoid" id="A0A165JKG8"/>
<keyword evidence="3" id="KW-0863">Zinc-finger</keyword>
<protein>
    <recommendedName>
        <fullName evidence="6">HAT C-terminal dimerisation domain-containing protein</fullName>
    </recommendedName>
</protein>
<dbReference type="Proteomes" id="UP000076842">
    <property type="component" value="Unassembled WGS sequence"/>
</dbReference>
<dbReference type="PANTHER" id="PTHR46481">
    <property type="entry name" value="ZINC FINGER BED DOMAIN-CONTAINING PROTEIN 4"/>
    <property type="match status" value="1"/>
</dbReference>
<dbReference type="AlphaFoldDB" id="A0A165JKG8"/>
<accession>A0A165JKG8</accession>